<keyword evidence="1" id="KW-0805">Transcription regulation</keyword>
<dbReference type="Pfam" id="PF14525">
    <property type="entry name" value="AraC_binding_2"/>
    <property type="match status" value="1"/>
</dbReference>
<keyword evidence="3" id="KW-0804">Transcription</keyword>
<comment type="caution">
    <text evidence="5">The sequence shown here is derived from an EMBL/GenBank/DDBJ whole genome shotgun (WGS) entry which is preliminary data.</text>
</comment>
<dbReference type="PANTHER" id="PTHR46796:SF12">
    <property type="entry name" value="HTH-TYPE DNA-BINDING TRANSCRIPTIONAL ACTIVATOR EUTR"/>
    <property type="match status" value="1"/>
</dbReference>
<feature type="domain" description="HTH araC/xylS-type" evidence="4">
    <location>
        <begin position="223"/>
        <end position="326"/>
    </location>
</feature>
<accession>A0ABV2Q8K3</accession>
<evidence type="ECO:0000256" key="1">
    <source>
        <dbReference type="ARBA" id="ARBA00023015"/>
    </source>
</evidence>
<dbReference type="PROSITE" id="PS01124">
    <property type="entry name" value="HTH_ARAC_FAMILY_2"/>
    <property type="match status" value="1"/>
</dbReference>
<dbReference type="InterPro" id="IPR050204">
    <property type="entry name" value="AraC_XylS_family_regulators"/>
</dbReference>
<dbReference type="InterPro" id="IPR009057">
    <property type="entry name" value="Homeodomain-like_sf"/>
</dbReference>
<dbReference type="Pfam" id="PF12833">
    <property type="entry name" value="HTH_18"/>
    <property type="match status" value="1"/>
</dbReference>
<dbReference type="Gene3D" id="1.10.10.60">
    <property type="entry name" value="Homeodomain-like"/>
    <property type="match status" value="1"/>
</dbReference>
<evidence type="ECO:0000313" key="6">
    <source>
        <dbReference type="Proteomes" id="UP001549320"/>
    </source>
</evidence>
<name>A0ABV2Q8K3_9BURK</name>
<reference evidence="5 6" key="1">
    <citation type="submission" date="2024-06" db="EMBL/GenBank/DDBJ databases">
        <title>Sorghum-associated microbial communities from plants grown in Nebraska, USA.</title>
        <authorList>
            <person name="Schachtman D."/>
        </authorList>
    </citation>
    <scope>NUCLEOTIDE SEQUENCE [LARGE SCALE GENOMIC DNA]</scope>
    <source>
        <strain evidence="5 6">2709</strain>
    </source>
</reference>
<dbReference type="InterPro" id="IPR018060">
    <property type="entry name" value="HTH_AraC"/>
</dbReference>
<protein>
    <submittedName>
        <fullName evidence="5">AraC-like DNA-binding protein</fullName>
    </submittedName>
</protein>
<keyword evidence="2" id="KW-0238">DNA-binding</keyword>
<dbReference type="EMBL" id="JBEPSH010000004">
    <property type="protein sequence ID" value="MET4577337.1"/>
    <property type="molecule type" value="Genomic_DNA"/>
</dbReference>
<dbReference type="InterPro" id="IPR035418">
    <property type="entry name" value="AraC-bd_2"/>
</dbReference>
<sequence>MDTAAFPQLLDTFPLVRSHNLEEASDRIGRVFSPHRLELKNRAGQLDVSHNQVRLRDVSLNVLHYGADVLIDPGERGDFYMVQLPLSGGAQLSCGKEEVFADSNVLSVLQPQSKSRMVWSGDCSMILVQVPRKVVHDRAMAWGVSKTPKFALARSRQSPEVAAWWQAVVDLTKNIDRFGQQWLRHPAAFSAMEEFLLTAFTSLLCEREEEQRFPDRGGDRCLRRAKEYIHANLERSLTSAEIAAHTCVSPRTLETVFKRFGEVSPLAYSRRCRLQAVHDALREAHQECRAINVTEVALSYGFIHMGRFAAQYREMHGCSPSNTARPH</sequence>
<evidence type="ECO:0000259" key="4">
    <source>
        <dbReference type="PROSITE" id="PS01124"/>
    </source>
</evidence>
<evidence type="ECO:0000256" key="2">
    <source>
        <dbReference type="ARBA" id="ARBA00023125"/>
    </source>
</evidence>
<keyword evidence="6" id="KW-1185">Reference proteome</keyword>
<dbReference type="SMART" id="SM00342">
    <property type="entry name" value="HTH_ARAC"/>
    <property type="match status" value="1"/>
</dbReference>
<organism evidence="5 6">
    <name type="scientific">Ottowia thiooxydans</name>
    <dbReference type="NCBI Taxonomy" id="219182"/>
    <lineage>
        <taxon>Bacteria</taxon>
        <taxon>Pseudomonadati</taxon>
        <taxon>Pseudomonadota</taxon>
        <taxon>Betaproteobacteria</taxon>
        <taxon>Burkholderiales</taxon>
        <taxon>Comamonadaceae</taxon>
        <taxon>Ottowia</taxon>
    </lineage>
</organism>
<dbReference type="PANTHER" id="PTHR46796">
    <property type="entry name" value="HTH-TYPE TRANSCRIPTIONAL ACTIVATOR RHAS-RELATED"/>
    <property type="match status" value="1"/>
</dbReference>
<proteinExistence type="predicted"/>
<dbReference type="Proteomes" id="UP001549320">
    <property type="component" value="Unassembled WGS sequence"/>
</dbReference>
<dbReference type="SUPFAM" id="SSF46689">
    <property type="entry name" value="Homeodomain-like"/>
    <property type="match status" value="1"/>
</dbReference>
<dbReference type="RefSeq" id="WP_354443616.1">
    <property type="nucleotide sequence ID" value="NZ_JBEPSH010000004.1"/>
</dbReference>
<gene>
    <name evidence="5" type="ORF">ABIE13_002448</name>
</gene>
<evidence type="ECO:0000313" key="5">
    <source>
        <dbReference type="EMBL" id="MET4577337.1"/>
    </source>
</evidence>
<evidence type="ECO:0000256" key="3">
    <source>
        <dbReference type="ARBA" id="ARBA00023163"/>
    </source>
</evidence>